<dbReference type="SUPFAM" id="SSF55486">
    <property type="entry name" value="Metalloproteases ('zincins'), catalytic domain"/>
    <property type="match status" value="2"/>
</dbReference>
<keyword evidence="1" id="KW-0645">Protease</keyword>
<evidence type="ECO:0000256" key="5">
    <source>
        <dbReference type="SAM" id="Coils"/>
    </source>
</evidence>
<evidence type="ECO:0000256" key="1">
    <source>
        <dbReference type="ARBA" id="ARBA00022670"/>
    </source>
</evidence>
<evidence type="ECO:0000256" key="3">
    <source>
        <dbReference type="ARBA" id="ARBA00022801"/>
    </source>
</evidence>
<feature type="coiled-coil region" evidence="5">
    <location>
        <begin position="168"/>
        <end position="198"/>
    </location>
</feature>
<gene>
    <name evidence="7" type="ORF">A2660_01070</name>
</gene>
<comment type="caution">
    <text evidence="7">The sequence shown here is derived from an EMBL/GenBank/DDBJ whole genome shotgun (WGS) entry which is preliminary data.</text>
</comment>
<keyword evidence="2" id="KW-0479">Metal-binding</keyword>
<reference evidence="7 8" key="1">
    <citation type="journal article" date="2016" name="Nat. Commun.">
        <title>Thousands of microbial genomes shed light on interconnected biogeochemical processes in an aquifer system.</title>
        <authorList>
            <person name="Anantharaman K."/>
            <person name="Brown C.T."/>
            <person name="Hug L.A."/>
            <person name="Sharon I."/>
            <person name="Castelle C.J."/>
            <person name="Probst A.J."/>
            <person name="Thomas B.C."/>
            <person name="Singh A."/>
            <person name="Wilkins M.J."/>
            <person name="Karaoz U."/>
            <person name="Brodie E.L."/>
            <person name="Williams K.H."/>
            <person name="Hubbard S.S."/>
            <person name="Banfield J.F."/>
        </authorList>
    </citation>
    <scope>NUCLEOTIDE SEQUENCE [LARGE SCALE GENOMIC DNA]</scope>
</reference>
<dbReference type="PRINTS" id="PR00138">
    <property type="entry name" value="MATRIXIN"/>
</dbReference>
<dbReference type="GO" id="GO:0006508">
    <property type="term" value="P:proteolysis"/>
    <property type="evidence" value="ECO:0007669"/>
    <property type="project" value="UniProtKB-KW"/>
</dbReference>
<dbReference type="GO" id="GO:0008270">
    <property type="term" value="F:zinc ion binding"/>
    <property type="evidence" value="ECO:0007669"/>
    <property type="project" value="InterPro"/>
</dbReference>
<evidence type="ECO:0000256" key="2">
    <source>
        <dbReference type="ARBA" id="ARBA00022723"/>
    </source>
</evidence>
<dbReference type="InterPro" id="IPR001818">
    <property type="entry name" value="Pept_M10_metallopeptidase"/>
</dbReference>
<dbReference type="InterPro" id="IPR024079">
    <property type="entry name" value="MetalloPept_cat_dom_sf"/>
</dbReference>
<dbReference type="GO" id="GO:0031012">
    <property type="term" value="C:extracellular matrix"/>
    <property type="evidence" value="ECO:0007669"/>
    <property type="project" value="InterPro"/>
</dbReference>
<dbReference type="AlphaFoldDB" id="A0A1F5NRH9"/>
<dbReference type="InterPro" id="IPR021190">
    <property type="entry name" value="Pept_M10A"/>
</dbReference>
<dbReference type="Gene3D" id="3.40.390.10">
    <property type="entry name" value="Collagenase (Catalytic Domain)"/>
    <property type="match status" value="1"/>
</dbReference>
<protein>
    <recommendedName>
        <fullName evidence="6">Peptidase M10 metallopeptidase domain-containing protein</fullName>
    </recommendedName>
</protein>
<keyword evidence="5" id="KW-0175">Coiled coil</keyword>
<evidence type="ECO:0000259" key="6">
    <source>
        <dbReference type="Pfam" id="PF00413"/>
    </source>
</evidence>
<feature type="domain" description="Peptidase M10 metallopeptidase" evidence="6">
    <location>
        <begin position="251"/>
        <end position="301"/>
    </location>
</feature>
<proteinExistence type="predicted"/>
<dbReference type="EMBL" id="MFEJ01000016">
    <property type="protein sequence ID" value="OGE80276.1"/>
    <property type="molecule type" value="Genomic_DNA"/>
</dbReference>
<name>A0A1F5NRH9_9BACT</name>
<keyword evidence="4" id="KW-0862">Zinc</keyword>
<keyword evidence="3" id="KW-0378">Hydrolase</keyword>
<accession>A0A1F5NRH9</accession>
<evidence type="ECO:0000313" key="7">
    <source>
        <dbReference type="EMBL" id="OGE80276.1"/>
    </source>
</evidence>
<dbReference type="Pfam" id="PF00413">
    <property type="entry name" value="Peptidase_M10"/>
    <property type="match status" value="1"/>
</dbReference>
<dbReference type="Proteomes" id="UP000176233">
    <property type="component" value="Unassembled WGS sequence"/>
</dbReference>
<evidence type="ECO:0000313" key="8">
    <source>
        <dbReference type="Proteomes" id="UP000176233"/>
    </source>
</evidence>
<dbReference type="GO" id="GO:0004222">
    <property type="term" value="F:metalloendopeptidase activity"/>
    <property type="evidence" value="ECO:0007669"/>
    <property type="project" value="InterPro"/>
</dbReference>
<evidence type="ECO:0000256" key="4">
    <source>
        <dbReference type="ARBA" id="ARBA00022833"/>
    </source>
</evidence>
<organism evidence="7 8">
    <name type="scientific">Candidatus Doudnabacteria bacterium RIFCSPHIGHO2_01_FULL_45_18</name>
    <dbReference type="NCBI Taxonomy" id="1817823"/>
    <lineage>
        <taxon>Bacteria</taxon>
        <taxon>Candidatus Doudnaibacteriota</taxon>
    </lineage>
</organism>
<sequence>MFNFRKVALGGLIIALMGTSLVYAQSQNWFLYKPCSRPITYTIDTFDPSFGISQEEFLDNIAKAVDIWEQPVAKNLFEYSPTGKLKINLVYDYRQEATDRLNELGIRIEDSQVSYNNLKVKYNSLVAEYESLKPVLDNLIAQYEAASKQYAQSVSYWNGRGGAPKGEYEKLQTQQKKLQADLNQINQMKNQINQLVDDINASVNVLNYLVRQLNLNVTNYNTIGTSRGQEFEEGLFVSDQSGQKIDIYEFDSEEKLVRVLAHELGHALGLNHVEDSDAIMYRLNQSQNSMLTAADIADLKQVCKMP</sequence>